<dbReference type="Pfam" id="PF11807">
    <property type="entry name" value="UstYa"/>
    <property type="match status" value="1"/>
</dbReference>
<gene>
    <name evidence="2" type="ORF">L873DRAFT_1657054</name>
</gene>
<evidence type="ECO:0000256" key="1">
    <source>
        <dbReference type="ARBA" id="ARBA00035112"/>
    </source>
</evidence>
<dbReference type="Proteomes" id="UP000276215">
    <property type="component" value="Unassembled WGS sequence"/>
</dbReference>
<dbReference type="STRING" id="1336337.A0A3N4JZM1"/>
<sequence>LDYCVEMLWQKVVCGADVGVIMYNWIAVRKRPYPDFCALHTRRDFEGVLEWAHRHQ</sequence>
<dbReference type="GO" id="GO:0043386">
    <property type="term" value="P:mycotoxin biosynthetic process"/>
    <property type="evidence" value="ECO:0007669"/>
    <property type="project" value="InterPro"/>
</dbReference>
<evidence type="ECO:0000313" key="2">
    <source>
        <dbReference type="EMBL" id="RPB01571.1"/>
    </source>
</evidence>
<dbReference type="InterPro" id="IPR021765">
    <property type="entry name" value="UstYa-like"/>
</dbReference>
<dbReference type="OrthoDB" id="3687641at2759"/>
<proteinExistence type="inferred from homology"/>
<dbReference type="EMBL" id="ML120372">
    <property type="protein sequence ID" value="RPB01571.1"/>
    <property type="molecule type" value="Genomic_DNA"/>
</dbReference>
<comment type="similarity">
    <text evidence="1">Belongs to the ustYa family.</text>
</comment>
<accession>A0A3N4JZM1</accession>
<keyword evidence="3" id="KW-1185">Reference proteome</keyword>
<feature type="non-terminal residue" evidence="2">
    <location>
        <position position="1"/>
    </location>
</feature>
<organism evidence="2 3">
    <name type="scientific">Choiromyces venosus 120613-1</name>
    <dbReference type="NCBI Taxonomy" id="1336337"/>
    <lineage>
        <taxon>Eukaryota</taxon>
        <taxon>Fungi</taxon>
        <taxon>Dikarya</taxon>
        <taxon>Ascomycota</taxon>
        <taxon>Pezizomycotina</taxon>
        <taxon>Pezizomycetes</taxon>
        <taxon>Pezizales</taxon>
        <taxon>Tuberaceae</taxon>
        <taxon>Choiromyces</taxon>
    </lineage>
</organism>
<reference evidence="2 3" key="1">
    <citation type="journal article" date="2018" name="Nat. Ecol. Evol.">
        <title>Pezizomycetes genomes reveal the molecular basis of ectomycorrhizal truffle lifestyle.</title>
        <authorList>
            <person name="Murat C."/>
            <person name="Payen T."/>
            <person name="Noel B."/>
            <person name="Kuo A."/>
            <person name="Morin E."/>
            <person name="Chen J."/>
            <person name="Kohler A."/>
            <person name="Krizsan K."/>
            <person name="Balestrini R."/>
            <person name="Da Silva C."/>
            <person name="Montanini B."/>
            <person name="Hainaut M."/>
            <person name="Levati E."/>
            <person name="Barry K.W."/>
            <person name="Belfiori B."/>
            <person name="Cichocki N."/>
            <person name="Clum A."/>
            <person name="Dockter R.B."/>
            <person name="Fauchery L."/>
            <person name="Guy J."/>
            <person name="Iotti M."/>
            <person name="Le Tacon F."/>
            <person name="Lindquist E.A."/>
            <person name="Lipzen A."/>
            <person name="Malagnac F."/>
            <person name="Mello A."/>
            <person name="Molinier V."/>
            <person name="Miyauchi S."/>
            <person name="Poulain J."/>
            <person name="Riccioni C."/>
            <person name="Rubini A."/>
            <person name="Sitrit Y."/>
            <person name="Splivallo R."/>
            <person name="Traeger S."/>
            <person name="Wang M."/>
            <person name="Zifcakova L."/>
            <person name="Wipf D."/>
            <person name="Zambonelli A."/>
            <person name="Paolocci F."/>
            <person name="Nowrousian M."/>
            <person name="Ottonello S."/>
            <person name="Baldrian P."/>
            <person name="Spatafora J.W."/>
            <person name="Henrissat B."/>
            <person name="Nagy L.G."/>
            <person name="Aury J.M."/>
            <person name="Wincker P."/>
            <person name="Grigoriev I.V."/>
            <person name="Bonfante P."/>
            <person name="Martin F.M."/>
        </authorList>
    </citation>
    <scope>NUCLEOTIDE SEQUENCE [LARGE SCALE GENOMIC DNA]</scope>
    <source>
        <strain evidence="2 3">120613-1</strain>
    </source>
</reference>
<name>A0A3N4JZM1_9PEZI</name>
<feature type="non-terminal residue" evidence="2">
    <location>
        <position position="56"/>
    </location>
</feature>
<protein>
    <submittedName>
        <fullName evidence="2">Uncharacterized protein</fullName>
    </submittedName>
</protein>
<evidence type="ECO:0000313" key="3">
    <source>
        <dbReference type="Proteomes" id="UP000276215"/>
    </source>
</evidence>
<dbReference type="AlphaFoldDB" id="A0A3N4JZM1"/>